<evidence type="ECO:0000256" key="3">
    <source>
        <dbReference type="ARBA" id="ARBA00022692"/>
    </source>
</evidence>
<keyword evidence="5 7" id="KW-1133">Transmembrane helix</keyword>
<keyword evidence="4" id="KW-0201">Cytochrome c-type biogenesis</keyword>
<evidence type="ECO:0000256" key="1">
    <source>
        <dbReference type="ARBA" id="ARBA00004141"/>
    </source>
</evidence>
<feature type="non-terminal residue" evidence="9">
    <location>
        <position position="1"/>
    </location>
</feature>
<sequence length="157" mass="17515">AAEGGMIFFTIGLVTGPLWGKIAWGTWWTFEPRLTLALLLWFIYLGYFLVRNSTVNPEQGKRLAAVVGIIGVLNIPLIHVSVTWLRSLHPEAVVLNPEGFAMNLDPRMLATMGVGLMAYTLIFFSLFLARYTIDGFERTVRLRDASLIPVTEGTIDD</sequence>
<dbReference type="GO" id="GO:0005886">
    <property type="term" value="C:plasma membrane"/>
    <property type="evidence" value="ECO:0007669"/>
    <property type="project" value="TreeGrafter"/>
</dbReference>
<feature type="transmembrane region" description="Helical" evidence="7">
    <location>
        <begin position="33"/>
        <end position="50"/>
    </location>
</feature>
<dbReference type="PANTHER" id="PTHR30071:SF1">
    <property type="entry name" value="CYTOCHROME B_B6 PROTEIN-RELATED"/>
    <property type="match status" value="1"/>
</dbReference>
<name>A0A382FSM7_9ZZZZ</name>
<evidence type="ECO:0000313" key="9">
    <source>
        <dbReference type="EMBL" id="SVB66010.1"/>
    </source>
</evidence>
<dbReference type="InterPro" id="IPR002541">
    <property type="entry name" value="Cyt_c_assembly"/>
</dbReference>
<dbReference type="InterPro" id="IPR045062">
    <property type="entry name" value="Cyt_c_biogenesis_CcsA/CcmC"/>
</dbReference>
<reference evidence="9" key="1">
    <citation type="submission" date="2018-05" db="EMBL/GenBank/DDBJ databases">
        <authorList>
            <person name="Lanie J.A."/>
            <person name="Ng W.-L."/>
            <person name="Kazmierczak K.M."/>
            <person name="Andrzejewski T.M."/>
            <person name="Davidsen T.M."/>
            <person name="Wayne K.J."/>
            <person name="Tettelin H."/>
            <person name="Glass J.I."/>
            <person name="Rusch D."/>
            <person name="Podicherti R."/>
            <person name="Tsui H.-C.T."/>
            <person name="Winkler M.E."/>
        </authorList>
    </citation>
    <scope>NUCLEOTIDE SEQUENCE</scope>
</reference>
<evidence type="ECO:0000259" key="8">
    <source>
        <dbReference type="Pfam" id="PF01578"/>
    </source>
</evidence>
<comment type="similarity">
    <text evidence="2">Belongs to the CcmC/CycZ/HelC family.</text>
</comment>
<accession>A0A382FSM7</accession>
<feature type="transmembrane region" description="Helical" evidence="7">
    <location>
        <begin position="108"/>
        <end position="133"/>
    </location>
</feature>
<feature type="transmembrane region" description="Helical" evidence="7">
    <location>
        <begin position="7"/>
        <end position="27"/>
    </location>
</feature>
<keyword evidence="3 7" id="KW-0812">Transmembrane</keyword>
<protein>
    <recommendedName>
        <fullName evidence="8">Cytochrome c assembly protein domain-containing protein</fullName>
    </recommendedName>
</protein>
<evidence type="ECO:0000256" key="6">
    <source>
        <dbReference type="ARBA" id="ARBA00023136"/>
    </source>
</evidence>
<dbReference type="GO" id="GO:0017004">
    <property type="term" value="P:cytochrome complex assembly"/>
    <property type="evidence" value="ECO:0007669"/>
    <property type="project" value="UniProtKB-KW"/>
</dbReference>
<dbReference type="GO" id="GO:0015232">
    <property type="term" value="F:heme transmembrane transporter activity"/>
    <property type="evidence" value="ECO:0007669"/>
    <property type="project" value="InterPro"/>
</dbReference>
<evidence type="ECO:0000256" key="5">
    <source>
        <dbReference type="ARBA" id="ARBA00022989"/>
    </source>
</evidence>
<feature type="transmembrane region" description="Helical" evidence="7">
    <location>
        <begin position="62"/>
        <end position="88"/>
    </location>
</feature>
<dbReference type="PRINTS" id="PR01386">
    <property type="entry name" value="CCMCBIOGNSIS"/>
</dbReference>
<dbReference type="PANTHER" id="PTHR30071">
    <property type="entry name" value="HEME EXPORTER PROTEIN C"/>
    <property type="match status" value="1"/>
</dbReference>
<dbReference type="GO" id="GO:0020037">
    <property type="term" value="F:heme binding"/>
    <property type="evidence" value="ECO:0007669"/>
    <property type="project" value="InterPro"/>
</dbReference>
<evidence type="ECO:0000256" key="4">
    <source>
        <dbReference type="ARBA" id="ARBA00022748"/>
    </source>
</evidence>
<dbReference type="InterPro" id="IPR003557">
    <property type="entry name" value="Cyt_c_biogenesis_CcmC"/>
</dbReference>
<dbReference type="AlphaFoldDB" id="A0A382FSM7"/>
<evidence type="ECO:0000256" key="2">
    <source>
        <dbReference type="ARBA" id="ARBA00005840"/>
    </source>
</evidence>
<dbReference type="Pfam" id="PF01578">
    <property type="entry name" value="Cytochrom_C_asm"/>
    <property type="match status" value="1"/>
</dbReference>
<feature type="domain" description="Cytochrome c assembly protein" evidence="8">
    <location>
        <begin position="2"/>
        <end position="89"/>
    </location>
</feature>
<keyword evidence="6 7" id="KW-0472">Membrane</keyword>
<proteinExistence type="inferred from homology"/>
<dbReference type="EMBL" id="UINC01051627">
    <property type="protein sequence ID" value="SVB66010.1"/>
    <property type="molecule type" value="Genomic_DNA"/>
</dbReference>
<organism evidence="9">
    <name type="scientific">marine metagenome</name>
    <dbReference type="NCBI Taxonomy" id="408172"/>
    <lineage>
        <taxon>unclassified sequences</taxon>
        <taxon>metagenomes</taxon>
        <taxon>ecological metagenomes</taxon>
    </lineage>
</organism>
<comment type="subcellular location">
    <subcellularLocation>
        <location evidence="1">Membrane</location>
        <topology evidence="1">Multi-pass membrane protein</topology>
    </subcellularLocation>
</comment>
<evidence type="ECO:0000256" key="7">
    <source>
        <dbReference type="SAM" id="Phobius"/>
    </source>
</evidence>
<gene>
    <name evidence="9" type="ORF">METZ01_LOCUS218864</name>
</gene>